<dbReference type="OMA" id="GNFIFHR"/>
<evidence type="ECO:0000313" key="3">
    <source>
        <dbReference type="Proteomes" id="UP000190831"/>
    </source>
</evidence>
<keyword evidence="3" id="KW-1185">Reference proteome</keyword>
<feature type="region of interest" description="Disordered" evidence="1">
    <location>
        <begin position="214"/>
        <end position="242"/>
    </location>
</feature>
<feature type="compositionally biased region" description="Acidic residues" evidence="1">
    <location>
        <begin position="59"/>
        <end position="68"/>
    </location>
</feature>
<proteinExistence type="predicted"/>
<dbReference type="EMBL" id="LT598488">
    <property type="protein sequence ID" value="SCW02028.1"/>
    <property type="molecule type" value="Genomic_DNA"/>
</dbReference>
<dbReference type="AlphaFoldDB" id="A0A1G4MDV9"/>
<protein>
    <submittedName>
        <fullName evidence="2">LAFE_0E12552g1_1</fullName>
    </submittedName>
</protein>
<reference evidence="3" key="1">
    <citation type="submission" date="2016-03" db="EMBL/GenBank/DDBJ databases">
        <authorList>
            <person name="Devillers H."/>
        </authorList>
    </citation>
    <scope>NUCLEOTIDE SEQUENCE [LARGE SCALE GENOMIC DNA]</scope>
</reference>
<dbReference type="OrthoDB" id="4036037at2759"/>
<feature type="region of interest" description="Disordered" evidence="1">
    <location>
        <begin position="338"/>
        <end position="357"/>
    </location>
</feature>
<organism evidence="2 3">
    <name type="scientific">Lachancea fermentati</name>
    <name type="common">Zygosaccharomyces fermentati</name>
    <dbReference type="NCBI Taxonomy" id="4955"/>
    <lineage>
        <taxon>Eukaryota</taxon>
        <taxon>Fungi</taxon>
        <taxon>Dikarya</taxon>
        <taxon>Ascomycota</taxon>
        <taxon>Saccharomycotina</taxon>
        <taxon>Saccharomycetes</taxon>
        <taxon>Saccharomycetales</taxon>
        <taxon>Saccharomycetaceae</taxon>
        <taxon>Lachancea</taxon>
    </lineage>
</organism>
<evidence type="ECO:0000313" key="2">
    <source>
        <dbReference type="EMBL" id="SCW02028.1"/>
    </source>
</evidence>
<feature type="compositionally biased region" description="Basic residues" evidence="1">
    <location>
        <begin position="345"/>
        <end position="354"/>
    </location>
</feature>
<feature type="region of interest" description="Disordered" evidence="1">
    <location>
        <begin position="508"/>
        <end position="527"/>
    </location>
</feature>
<dbReference type="STRING" id="4955.A0A1G4MDV9"/>
<name>A0A1G4MDV9_LACFM</name>
<feature type="compositionally biased region" description="Basic residues" evidence="1">
    <location>
        <begin position="218"/>
        <end position="229"/>
    </location>
</feature>
<feature type="region of interest" description="Disordered" evidence="1">
    <location>
        <begin position="421"/>
        <end position="452"/>
    </location>
</feature>
<gene>
    <name evidence="2" type="ORF">LAFE_0E12552G</name>
</gene>
<feature type="region of interest" description="Disordered" evidence="1">
    <location>
        <begin position="42"/>
        <end position="68"/>
    </location>
</feature>
<evidence type="ECO:0000256" key="1">
    <source>
        <dbReference type="SAM" id="MobiDB-lite"/>
    </source>
</evidence>
<accession>A0A1G4MDV9</accession>
<dbReference type="Proteomes" id="UP000190831">
    <property type="component" value="Chromosome E"/>
</dbReference>
<feature type="compositionally biased region" description="Basic and acidic residues" evidence="1">
    <location>
        <begin position="516"/>
        <end position="527"/>
    </location>
</feature>
<feature type="compositionally biased region" description="Basic and acidic residues" evidence="1">
    <location>
        <begin position="44"/>
        <end position="58"/>
    </location>
</feature>
<sequence length="527" mass="60317">MSSRAELMSQQSAVFDLSARYSWQANTLNGYRSSRLASLSSAHISHDHDPRGHPKIDYDSDEMTDEEQEQSLIRPLIDAHARASSSNSKLSELQEKEAELKFKVVDDSLEQQQRQQQQIPLLSSPRYMHRRIVSRTVTVLDGDDASIPGQTSRNRANQASEPDYYTEMDRFNEAQARNHRTRARLRQQQIEKQSAPLRSAQIIEKFSKWSIYSDKNAQRSHSRPQRMPRRTPTSSSLRRKDFSNRREIKEFARSGNFIFHRGFSLRRSQRLKHNFKFRNHTELSSFMDYVNIGSAPISDVLPSRLAVAHKIKPPQFLQLMRLEPKFVQNLIDIGPLHPQRTRSSLSRRPHHSNSIRRQVPLPRRVSTVRRSKSLSSIPPPSLAQSQNAYLYALWQRYLMAVLIQRVQFRMFLMASSSSEVSTDSRTSLSNPETGSSLSFGKARAQEESTQDLPASKKFMTSKSVSHSDAHEDGFLLTKSIKEYPSGDLFPVINEEEMALLADISGESASLSSGINRDNDLGKQRKVY</sequence>